<evidence type="ECO:0000313" key="2">
    <source>
        <dbReference type="Proteomes" id="UP000054721"/>
    </source>
</evidence>
<keyword evidence="2" id="KW-1185">Reference proteome</keyword>
<organism evidence="1 2">
    <name type="scientific">Trichinella nativa</name>
    <dbReference type="NCBI Taxonomy" id="6335"/>
    <lineage>
        <taxon>Eukaryota</taxon>
        <taxon>Metazoa</taxon>
        <taxon>Ecdysozoa</taxon>
        <taxon>Nematoda</taxon>
        <taxon>Enoplea</taxon>
        <taxon>Dorylaimia</taxon>
        <taxon>Trichinellida</taxon>
        <taxon>Trichinellidae</taxon>
        <taxon>Trichinella</taxon>
    </lineage>
</organism>
<feature type="non-terminal residue" evidence="1">
    <location>
        <position position="96"/>
    </location>
</feature>
<dbReference type="EMBL" id="JYDW01000176">
    <property type="protein sequence ID" value="KRZ53026.1"/>
    <property type="molecule type" value="Genomic_DNA"/>
</dbReference>
<dbReference type="AlphaFoldDB" id="A0A0V1L1B9"/>
<protein>
    <submittedName>
        <fullName evidence="1">Uncharacterized protein</fullName>
    </submittedName>
</protein>
<accession>A0A0V1L1B9</accession>
<name>A0A0V1L1B9_9BILA</name>
<proteinExistence type="predicted"/>
<sequence length="96" mass="11647">LERLFKSRRRIRRPETFKNLVFQFSVMQSILSVFVDLRGRHIQPVHQIFHQAEVVVCDGQMQRTLLQFQCLKKRHYSQRGCNVHWSPKRMFFDQGD</sequence>
<evidence type="ECO:0000313" key="1">
    <source>
        <dbReference type="EMBL" id="KRZ53026.1"/>
    </source>
</evidence>
<dbReference type="Proteomes" id="UP000054721">
    <property type="component" value="Unassembled WGS sequence"/>
</dbReference>
<gene>
    <name evidence="1" type="ORF">T02_13700</name>
</gene>
<comment type="caution">
    <text evidence="1">The sequence shown here is derived from an EMBL/GenBank/DDBJ whole genome shotgun (WGS) entry which is preliminary data.</text>
</comment>
<reference evidence="1 2" key="1">
    <citation type="submission" date="2015-05" db="EMBL/GenBank/DDBJ databases">
        <title>Evolution of Trichinella species and genotypes.</title>
        <authorList>
            <person name="Korhonen P.K."/>
            <person name="Edoardo P."/>
            <person name="Giuseppe L.R."/>
            <person name="Gasser R.B."/>
        </authorList>
    </citation>
    <scope>NUCLEOTIDE SEQUENCE [LARGE SCALE GENOMIC DNA]</scope>
    <source>
        <strain evidence="1">ISS10</strain>
    </source>
</reference>